<comment type="caution">
    <text evidence="1">The sequence shown here is derived from an EMBL/GenBank/DDBJ whole genome shotgun (WGS) entry which is preliminary data.</text>
</comment>
<dbReference type="AlphaFoldDB" id="A0A9W4D7B3"/>
<dbReference type="Proteomes" id="UP000683417">
    <property type="component" value="Unassembled WGS sequence"/>
</dbReference>
<accession>A0A9W4D7B3</accession>
<proteinExistence type="predicted"/>
<gene>
    <name evidence="1" type="ORF">BGTH12_LOCUS4023</name>
</gene>
<evidence type="ECO:0000313" key="2">
    <source>
        <dbReference type="Proteomes" id="UP000683417"/>
    </source>
</evidence>
<reference evidence="1" key="1">
    <citation type="submission" date="2020-10" db="EMBL/GenBank/DDBJ databases">
        <authorList>
            <person name="Muller C M."/>
        </authorList>
    </citation>
    <scope>NUCLEOTIDE SEQUENCE</scope>
    <source>
        <strain evidence="1">THUN-12</strain>
    </source>
</reference>
<evidence type="ECO:0000313" key="1">
    <source>
        <dbReference type="EMBL" id="CAD6502665.1"/>
    </source>
</evidence>
<name>A0A9W4D7B3_BLUGR</name>
<dbReference type="EMBL" id="CAJHIT010000006">
    <property type="protein sequence ID" value="CAD6502665.1"/>
    <property type="molecule type" value="Genomic_DNA"/>
</dbReference>
<protein>
    <submittedName>
        <fullName evidence="1">BgTH12-05255</fullName>
    </submittedName>
</protein>
<organism evidence="1 2">
    <name type="scientific">Blumeria graminis f. sp. triticale</name>
    <dbReference type="NCBI Taxonomy" id="1689686"/>
    <lineage>
        <taxon>Eukaryota</taxon>
        <taxon>Fungi</taxon>
        <taxon>Dikarya</taxon>
        <taxon>Ascomycota</taxon>
        <taxon>Pezizomycotina</taxon>
        <taxon>Leotiomycetes</taxon>
        <taxon>Erysiphales</taxon>
        <taxon>Erysiphaceae</taxon>
        <taxon>Blumeria</taxon>
    </lineage>
</organism>
<sequence length="282" mass="32197">MVCLLAILLYTGTRLPQKDRLIITTSAYKYPSYGNYEVNYNQLFPVPSPNSGIYRTRITVDRPGTYITVYCSNQVLINDLWSFVSNGLTSLRGRLDAGFSNNESSENECLNYVNNLYREKMEIDPLLVSDLIVPRYCTKRLLISLVYQQRILSANWQGFTTTYSNTLYPTVKFDLPVEIADVVLDGQFLMHECEAGRQEALAWNQGQLQLFRRESFLHSWAEATKVGYEPYTGRLIANFIQSHNAQVKKFVQKFTIEDGESCVPHCFGIPDKISLGHKGLLT</sequence>